<feature type="region of interest" description="Disordered" evidence="4">
    <location>
        <begin position="26"/>
        <end position="56"/>
    </location>
</feature>
<dbReference type="SUPFAM" id="SSF50156">
    <property type="entry name" value="PDZ domain-like"/>
    <property type="match status" value="1"/>
</dbReference>
<organism evidence="7 8">
    <name type="scientific">Deinococcus rufus</name>
    <dbReference type="NCBI Taxonomy" id="2136097"/>
    <lineage>
        <taxon>Bacteria</taxon>
        <taxon>Thermotogati</taxon>
        <taxon>Deinococcota</taxon>
        <taxon>Deinococci</taxon>
        <taxon>Deinococcales</taxon>
        <taxon>Deinococcaceae</taxon>
        <taxon>Deinococcus</taxon>
    </lineage>
</organism>
<evidence type="ECO:0000313" key="7">
    <source>
        <dbReference type="EMBL" id="MFC3832291.1"/>
    </source>
</evidence>
<dbReference type="InterPro" id="IPR001940">
    <property type="entry name" value="Peptidase_S1C"/>
</dbReference>
<keyword evidence="3 7" id="KW-0378">Hydrolase</keyword>
<protein>
    <submittedName>
        <fullName evidence="7">S1C family serine protease</fullName>
        <ecNumber evidence="7">3.4.21.-</ecNumber>
    </submittedName>
</protein>
<feature type="signal peptide" evidence="5">
    <location>
        <begin position="1"/>
        <end position="22"/>
    </location>
</feature>
<dbReference type="GO" id="GO:0006508">
    <property type="term" value="P:proteolysis"/>
    <property type="evidence" value="ECO:0007669"/>
    <property type="project" value="UniProtKB-KW"/>
</dbReference>
<dbReference type="PRINTS" id="PR00834">
    <property type="entry name" value="PROTEASES2C"/>
</dbReference>
<sequence>MSSLVRPAMLCVTVLLGIPAQAGSPAQPAPTLAQATSPAAPATPRRTTPTSDLTSAEEKTLAALFTKVRPASLRIEQCPPTNCTEPNGVGSAVLISADGLALTAYHVIAKARALSAQTVDKKRYAVTVVGFDEQRDLALVKVNVPSGTPFLKLTATAPRVGDIQLAVGNGNGAFLRSKTGRLTALDADAGRADFPPGTLELDAPLIPGDSGGPIVNAKGELAGIVSYIRLAGSPRNPIYRSYAVPVTTTNALVAELRTGVKRDAPQIGVGLASAFLPAFTLDAEGFKLLSDALKLGDTPGAFFTNVTAGSPAARAGLKPLRLNADQERESGDIVTEVNGKRVLNFSDFQYAVRSYRVGDTVTLTVLRDGKTLKLPLVLTGSTQINN</sequence>
<dbReference type="EMBL" id="JBHRZG010000006">
    <property type="protein sequence ID" value="MFC3832291.1"/>
    <property type="molecule type" value="Genomic_DNA"/>
</dbReference>
<evidence type="ECO:0000259" key="6">
    <source>
        <dbReference type="PROSITE" id="PS50106"/>
    </source>
</evidence>
<comment type="similarity">
    <text evidence="1">Belongs to the peptidase S1C family.</text>
</comment>
<dbReference type="PANTHER" id="PTHR43343:SF3">
    <property type="entry name" value="PROTEASE DO-LIKE 8, CHLOROPLASTIC"/>
    <property type="match status" value="1"/>
</dbReference>
<keyword evidence="2 7" id="KW-0645">Protease</keyword>
<feature type="chain" id="PRO_5046005836" evidence="5">
    <location>
        <begin position="23"/>
        <end position="386"/>
    </location>
</feature>
<dbReference type="InterPro" id="IPR043504">
    <property type="entry name" value="Peptidase_S1_PA_chymotrypsin"/>
</dbReference>
<dbReference type="PANTHER" id="PTHR43343">
    <property type="entry name" value="PEPTIDASE S12"/>
    <property type="match status" value="1"/>
</dbReference>
<feature type="compositionally biased region" description="Low complexity" evidence="4">
    <location>
        <begin position="26"/>
        <end position="50"/>
    </location>
</feature>
<dbReference type="RefSeq" id="WP_322474282.1">
    <property type="nucleotide sequence ID" value="NZ_JBHRZG010000006.1"/>
</dbReference>
<dbReference type="PROSITE" id="PS50106">
    <property type="entry name" value="PDZ"/>
    <property type="match status" value="1"/>
</dbReference>
<accession>A0ABV7Z843</accession>
<dbReference type="Gene3D" id="2.40.10.10">
    <property type="entry name" value="Trypsin-like serine proteases"/>
    <property type="match status" value="2"/>
</dbReference>
<dbReference type="GO" id="GO:0008233">
    <property type="term" value="F:peptidase activity"/>
    <property type="evidence" value="ECO:0007669"/>
    <property type="project" value="UniProtKB-KW"/>
</dbReference>
<dbReference type="InterPro" id="IPR051201">
    <property type="entry name" value="Chloro_Bact_Ser_Proteases"/>
</dbReference>
<dbReference type="Gene3D" id="2.30.42.10">
    <property type="match status" value="1"/>
</dbReference>
<proteinExistence type="inferred from homology"/>
<dbReference type="EC" id="3.4.21.-" evidence="7"/>
<gene>
    <name evidence="7" type="ORF">ACFOSB_05430</name>
</gene>
<dbReference type="InterPro" id="IPR009003">
    <property type="entry name" value="Peptidase_S1_PA"/>
</dbReference>
<dbReference type="InterPro" id="IPR036034">
    <property type="entry name" value="PDZ_sf"/>
</dbReference>
<evidence type="ECO:0000256" key="2">
    <source>
        <dbReference type="ARBA" id="ARBA00022670"/>
    </source>
</evidence>
<dbReference type="SUPFAM" id="SSF50494">
    <property type="entry name" value="Trypsin-like serine proteases"/>
    <property type="match status" value="1"/>
</dbReference>
<dbReference type="SMART" id="SM00228">
    <property type="entry name" value="PDZ"/>
    <property type="match status" value="1"/>
</dbReference>
<evidence type="ECO:0000256" key="4">
    <source>
        <dbReference type="SAM" id="MobiDB-lite"/>
    </source>
</evidence>
<evidence type="ECO:0000256" key="1">
    <source>
        <dbReference type="ARBA" id="ARBA00010541"/>
    </source>
</evidence>
<keyword evidence="8" id="KW-1185">Reference proteome</keyword>
<dbReference type="Proteomes" id="UP001595803">
    <property type="component" value="Unassembled WGS sequence"/>
</dbReference>
<reference evidence="8" key="1">
    <citation type="journal article" date="2019" name="Int. J. Syst. Evol. Microbiol.">
        <title>The Global Catalogue of Microorganisms (GCM) 10K type strain sequencing project: providing services to taxonomists for standard genome sequencing and annotation.</title>
        <authorList>
            <consortium name="The Broad Institute Genomics Platform"/>
            <consortium name="The Broad Institute Genome Sequencing Center for Infectious Disease"/>
            <person name="Wu L."/>
            <person name="Ma J."/>
        </authorList>
    </citation>
    <scope>NUCLEOTIDE SEQUENCE [LARGE SCALE GENOMIC DNA]</scope>
    <source>
        <strain evidence="8">CCTCC AB 2017081</strain>
    </source>
</reference>
<evidence type="ECO:0000256" key="5">
    <source>
        <dbReference type="SAM" id="SignalP"/>
    </source>
</evidence>
<name>A0ABV7Z843_9DEIO</name>
<dbReference type="InterPro" id="IPR001478">
    <property type="entry name" value="PDZ"/>
</dbReference>
<dbReference type="Pfam" id="PF13180">
    <property type="entry name" value="PDZ_2"/>
    <property type="match status" value="1"/>
</dbReference>
<dbReference type="Pfam" id="PF13365">
    <property type="entry name" value="Trypsin_2"/>
    <property type="match status" value="1"/>
</dbReference>
<evidence type="ECO:0000256" key="3">
    <source>
        <dbReference type="ARBA" id="ARBA00022801"/>
    </source>
</evidence>
<feature type="domain" description="PDZ" evidence="6">
    <location>
        <begin position="285"/>
        <end position="369"/>
    </location>
</feature>
<evidence type="ECO:0000313" key="8">
    <source>
        <dbReference type="Proteomes" id="UP001595803"/>
    </source>
</evidence>
<keyword evidence="5" id="KW-0732">Signal</keyword>
<comment type="caution">
    <text evidence="7">The sequence shown here is derived from an EMBL/GenBank/DDBJ whole genome shotgun (WGS) entry which is preliminary data.</text>
</comment>